<dbReference type="InterPro" id="IPR047594">
    <property type="entry name" value="MoaC_bact/euk"/>
</dbReference>
<keyword evidence="10" id="KW-1185">Reference proteome</keyword>
<dbReference type="HAMAP" id="MF_01224_B">
    <property type="entry name" value="MoaC_B"/>
    <property type="match status" value="1"/>
</dbReference>
<sequence>MSDTPSQKLSHFDALGQAWMVDVGHKQPSQRKAVAQGSIRLSQAAFAALQNPQEHSPKGDVLGVARIAAIQGAKQTSNLIPLCHPLPLTHLSVDFALDAEQLRVQITVTAETFGKTGVEMEALTGASVGLLTIYDMLKAVDKGMVIEAIALLRKEGGKSGTWLRPSGAED</sequence>
<dbReference type="PANTHER" id="PTHR22960:SF29">
    <property type="entry name" value="CYCLIC PYRANOPTERIN MONOPHOSPHATE SYNTHASE"/>
    <property type="match status" value="1"/>
</dbReference>
<keyword evidence="4 7" id="KW-0501">Molybdenum cofactor biosynthesis</keyword>
<dbReference type="EMBL" id="LBNQ01000032">
    <property type="protein sequence ID" value="KKW67481.1"/>
    <property type="molecule type" value="Genomic_DNA"/>
</dbReference>
<accession>A0A0U1PYD7</accession>
<gene>
    <name evidence="7 9" type="primary">moaC</name>
    <name evidence="9" type="ORF">AAV94_09955</name>
</gene>
<dbReference type="InterPro" id="IPR050105">
    <property type="entry name" value="MoCo_biosynth_MoaA/MoaC"/>
</dbReference>
<feature type="active site" evidence="7">
    <location>
        <position position="135"/>
    </location>
</feature>
<dbReference type="EC" id="4.6.1.17" evidence="3 7"/>
<organism evidence="9 10">
    <name type="scientific">Lampropedia cohaerens</name>
    <dbReference type="NCBI Taxonomy" id="1610491"/>
    <lineage>
        <taxon>Bacteria</taxon>
        <taxon>Pseudomonadati</taxon>
        <taxon>Pseudomonadota</taxon>
        <taxon>Betaproteobacteria</taxon>
        <taxon>Burkholderiales</taxon>
        <taxon>Comamonadaceae</taxon>
        <taxon>Lampropedia</taxon>
    </lineage>
</organism>
<dbReference type="NCBIfam" id="NF006870">
    <property type="entry name" value="PRK09364.1"/>
    <property type="match status" value="1"/>
</dbReference>
<comment type="catalytic activity">
    <reaction evidence="1 7">
        <text>(8S)-3',8-cyclo-7,8-dihydroguanosine 5'-triphosphate = cyclic pyranopterin phosphate + diphosphate</text>
        <dbReference type="Rhea" id="RHEA:49580"/>
        <dbReference type="ChEBI" id="CHEBI:33019"/>
        <dbReference type="ChEBI" id="CHEBI:59648"/>
        <dbReference type="ChEBI" id="CHEBI:131766"/>
        <dbReference type="EC" id="4.6.1.17"/>
    </reaction>
</comment>
<dbReference type="OrthoDB" id="9794429at2"/>
<comment type="function">
    <text evidence="6 7">Catalyzes the conversion of (8S)-3',8-cyclo-7,8-dihydroguanosine 5'-triphosphate to cyclic pyranopterin monophosphate (cPMP).</text>
</comment>
<comment type="caution">
    <text evidence="9">The sequence shown here is derived from an EMBL/GenBank/DDBJ whole genome shotgun (WGS) entry which is preliminary data.</text>
</comment>
<dbReference type="GO" id="GO:0006777">
    <property type="term" value="P:Mo-molybdopterin cofactor biosynthetic process"/>
    <property type="evidence" value="ECO:0007669"/>
    <property type="project" value="UniProtKB-UniRule"/>
</dbReference>
<dbReference type="Pfam" id="PF01967">
    <property type="entry name" value="MoaC"/>
    <property type="match status" value="1"/>
</dbReference>
<dbReference type="CDD" id="cd01420">
    <property type="entry name" value="MoaC_PE"/>
    <property type="match status" value="1"/>
</dbReference>
<comment type="pathway">
    <text evidence="2 7">Cofactor biosynthesis; molybdopterin biosynthesis.</text>
</comment>
<evidence type="ECO:0000256" key="4">
    <source>
        <dbReference type="ARBA" id="ARBA00023150"/>
    </source>
</evidence>
<dbReference type="AlphaFoldDB" id="A0A0U1PYD7"/>
<dbReference type="STRING" id="1610491.AAV94_09955"/>
<feature type="binding site" evidence="7">
    <location>
        <begin position="120"/>
        <end position="121"/>
    </location>
    <ligand>
        <name>substrate</name>
    </ligand>
</feature>
<name>A0A0U1PYD7_9BURK</name>
<dbReference type="Gene3D" id="3.30.70.640">
    <property type="entry name" value="Molybdopterin cofactor biosynthesis C (MoaC) domain"/>
    <property type="match status" value="1"/>
</dbReference>
<dbReference type="PATRIC" id="fig|1610491.3.peg.2117"/>
<dbReference type="UniPathway" id="UPA00344"/>
<feature type="domain" description="Molybdopterin cofactor biosynthesis C (MoaC)" evidence="8">
    <location>
        <begin position="20"/>
        <end position="157"/>
    </location>
</feature>
<comment type="subunit">
    <text evidence="7">Homohexamer; trimer of dimers.</text>
</comment>
<evidence type="ECO:0000256" key="3">
    <source>
        <dbReference type="ARBA" id="ARBA00012575"/>
    </source>
</evidence>
<evidence type="ECO:0000256" key="1">
    <source>
        <dbReference type="ARBA" id="ARBA00001637"/>
    </source>
</evidence>
<dbReference type="InterPro" id="IPR002820">
    <property type="entry name" value="Mopterin_CF_biosynth-C_dom"/>
</dbReference>
<dbReference type="PANTHER" id="PTHR22960">
    <property type="entry name" value="MOLYBDOPTERIN COFACTOR SYNTHESIS PROTEIN A"/>
    <property type="match status" value="1"/>
</dbReference>
<dbReference type="Proteomes" id="UP000050580">
    <property type="component" value="Unassembled WGS sequence"/>
</dbReference>
<evidence type="ECO:0000259" key="8">
    <source>
        <dbReference type="Pfam" id="PF01967"/>
    </source>
</evidence>
<evidence type="ECO:0000313" key="10">
    <source>
        <dbReference type="Proteomes" id="UP000050580"/>
    </source>
</evidence>
<evidence type="ECO:0000313" key="9">
    <source>
        <dbReference type="EMBL" id="KKW67481.1"/>
    </source>
</evidence>
<feature type="binding site" evidence="7">
    <location>
        <begin position="82"/>
        <end position="84"/>
    </location>
    <ligand>
        <name>substrate</name>
    </ligand>
</feature>
<dbReference type="NCBIfam" id="TIGR00581">
    <property type="entry name" value="moaC"/>
    <property type="match status" value="1"/>
</dbReference>
<reference evidence="9 10" key="1">
    <citation type="submission" date="2015-05" db="EMBL/GenBank/DDBJ databases">
        <title>Draft genome sequence of Lampropedia sp. CT6, isolated from the microbial mat of a hot water spring, located at Manikaran, India.</title>
        <authorList>
            <person name="Tripathi C."/>
            <person name="Rani P."/>
            <person name="Mahato N.K."/>
            <person name="Lal R."/>
        </authorList>
    </citation>
    <scope>NUCLEOTIDE SEQUENCE [LARGE SCALE GENOMIC DNA]</scope>
    <source>
        <strain evidence="9 10">CT6</strain>
    </source>
</reference>
<evidence type="ECO:0000256" key="5">
    <source>
        <dbReference type="ARBA" id="ARBA00023239"/>
    </source>
</evidence>
<dbReference type="InterPro" id="IPR023045">
    <property type="entry name" value="MoaC"/>
</dbReference>
<keyword evidence="5 7" id="KW-0456">Lyase</keyword>
<proteinExistence type="inferred from homology"/>
<comment type="similarity">
    <text evidence="7">Belongs to the MoaC family.</text>
</comment>
<dbReference type="InterPro" id="IPR036522">
    <property type="entry name" value="MoaC_sf"/>
</dbReference>
<protein>
    <recommendedName>
        <fullName evidence="3 7">Cyclic pyranopterin monophosphate synthase</fullName>
        <ecNumber evidence="3 7">4.6.1.17</ecNumber>
    </recommendedName>
    <alternativeName>
        <fullName evidence="7">Molybdenum cofactor biosynthesis protein C</fullName>
    </alternativeName>
</protein>
<evidence type="ECO:0000256" key="2">
    <source>
        <dbReference type="ARBA" id="ARBA00005046"/>
    </source>
</evidence>
<dbReference type="SUPFAM" id="SSF55040">
    <property type="entry name" value="Molybdenum cofactor biosynthesis protein C, MoaC"/>
    <property type="match status" value="1"/>
</dbReference>
<dbReference type="RefSeq" id="WP_046742175.1">
    <property type="nucleotide sequence ID" value="NZ_LBNQ01000032.1"/>
</dbReference>
<evidence type="ECO:0000256" key="7">
    <source>
        <dbReference type="HAMAP-Rule" id="MF_01224"/>
    </source>
</evidence>
<evidence type="ECO:0000256" key="6">
    <source>
        <dbReference type="ARBA" id="ARBA00055087"/>
    </source>
</evidence>
<dbReference type="GO" id="GO:0061799">
    <property type="term" value="F:cyclic pyranopterin monophosphate synthase activity"/>
    <property type="evidence" value="ECO:0007669"/>
    <property type="project" value="UniProtKB-UniRule"/>
</dbReference>